<proteinExistence type="predicted"/>
<dbReference type="AlphaFoldDB" id="A0A3A9WGP8"/>
<protein>
    <recommendedName>
        <fullName evidence="1">DUF8094 domain-containing protein</fullName>
    </recommendedName>
</protein>
<gene>
    <name evidence="3" type="ORF">D7318_06070</name>
    <name evidence="2" type="ORF">D7319_04410</name>
</gene>
<dbReference type="EMBL" id="RBDY01000003">
    <property type="protein sequence ID" value="RKN25822.1"/>
    <property type="molecule type" value="Genomic_DNA"/>
</dbReference>
<comment type="caution">
    <text evidence="2">The sequence shown here is derived from an EMBL/GenBank/DDBJ whole genome shotgun (WGS) entry which is preliminary data.</text>
</comment>
<evidence type="ECO:0000313" key="2">
    <source>
        <dbReference type="EMBL" id="RKN12125.1"/>
    </source>
</evidence>
<accession>A0A3A9WGP8</accession>
<evidence type="ECO:0000313" key="3">
    <source>
        <dbReference type="EMBL" id="RKN25822.1"/>
    </source>
</evidence>
<reference evidence="4 5" key="1">
    <citation type="submission" date="2018-09" db="EMBL/GenBank/DDBJ databases">
        <title>Streptomyces sp. nov. DS1-2, an endophytic actinomycete isolated from roots of Dendrobium scabrilingue.</title>
        <authorList>
            <person name="Kuncharoen N."/>
            <person name="Kudo T."/>
            <person name="Ohkuma M."/>
            <person name="Yuki M."/>
            <person name="Tanasupawat S."/>
        </authorList>
    </citation>
    <scope>NUCLEOTIDE SEQUENCE [LARGE SCALE GENOMIC DNA]</scope>
    <source>
        <strain evidence="2 5">AZ1-7</strain>
        <strain evidence="3 4">DS1-2</strain>
    </source>
</reference>
<evidence type="ECO:0000259" key="1">
    <source>
        <dbReference type="Pfam" id="PF26366"/>
    </source>
</evidence>
<dbReference type="Proteomes" id="UP000268652">
    <property type="component" value="Unassembled WGS sequence"/>
</dbReference>
<keyword evidence="4" id="KW-1185">Reference proteome</keyword>
<dbReference type="Proteomes" id="UP000275024">
    <property type="component" value="Unassembled WGS sequence"/>
</dbReference>
<dbReference type="Pfam" id="PF26366">
    <property type="entry name" value="DUF8094"/>
    <property type="match status" value="1"/>
</dbReference>
<evidence type="ECO:0000313" key="4">
    <source>
        <dbReference type="Proteomes" id="UP000268652"/>
    </source>
</evidence>
<evidence type="ECO:0000313" key="5">
    <source>
        <dbReference type="Proteomes" id="UP000275024"/>
    </source>
</evidence>
<dbReference type="InterPro" id="IPR058407">
    <property type="entry name" value="DUF8094"/>
</dbReference>
<sequence>MASLSGCMTVHGEEAVVPAASEEEAEEALERYVETSNEAGRAFDPELNSTVEIGPLGAIRAAQFASLRARNPGGNQDFAPLAVNDTQFHIPQQAGWPKFFVADTQTNQDPDNRWMLVFTRNSVDEEWNASYVTVLPTGRGPELAEDEDGYLDDLPVTGETDTGLAVEPGQLPTAYTEYLANGSGPFNDGAYTSDEVAAREQANGSAAFVMDYQDMPPDEDEFAYRPVAMRTADGGALVLFSTLHNQKQTMAEGQAIEVHEAIEPLLSSPAERALTVEQVAMFSAVVPEGEGEVELLFRSLGVIAAAGE</sequence>
<feature type="domain" description="DUF8094" evidence="1">
    <location>
        <begin position="16"/>
        <end position="307"/>
    </location>
</feature>
<dbReference type="EMBL" id="RBDX01000002">
    <property type="protein sequence ID" value="RKN12125.1"/>
    <property type="molecule type" value="Genomic_DNA"/>
</dbReference>
<organism evidence="2 5">
    <name type="scientific">Streptomyces radicis</name>
    <dbReference type="NCBI Taxonomy" id="1750517"/>
    <lineage>
        <taxon>Bacteria</taxon>
        <taxon>Bacillati</taxon>
        <taxon>Actinomycetota</taxon>
        <taxon>Actinomycetes</taxon>
        <taxon>Kitasatosporales</taxon>
        <taxon>Streptomycetaceae</taxon>
        <taxon>Streptomyces</taxon>
    </lineage>
</organism>
<name>A0A3A9WGP8_9ACTN</name>